<name>A0ABY4XLA4_9BACT</name>
<proteinExistence type="predicted"/>
<dbReference type="Pfam" id="PF00689">
    <property type="entry name" value="Cation_ATPase_C"/>
    <property type="match status" value="1"/>
</dbReference>
<dbReference type="InterPro" id="IPR018303">
    <property type="entry name" value="ATPase_P-typ_P_site"/>
</dbReference>
<protein>
    <submittedName>
        <fullName evidence="10">Cation-translocating P-type ATPase</fullName>
    </submittedName>
</protein>
<dbReference type="Gene3D" id="3.40.1110.10">
    <property type="entry name" value="Calcium-transporting ATPase, cytoplasmic domain N"/>
    <property type="match status" value="1"/>
</dbReference>
<keyword evidence="3" id="KW-0547">Nucleotide-binding</keyword>
<evidence type="ECO:0000313" key="11">
    <source>
        <dbReference type="Proteomes" id="UP001055420"/>
    </source>
</evidence>
<evidence type="ECO:0000256" key="6">
    <source>
        <dbReference type="ARBA" id="ARBA00022989"/>
    </source>
</evidence>
<comment type="subcellular location">
    <subcellularLocation>
        <location evidence="1">Membrane</location>
        <topology evidence="1">Multi-pass membrane protein</topology>
    </subcellularLocation>
</comment>
<dbReference type="SUPFAM" id="SSF56784">
    <property type="entry name" value="HAD-like"/>
    <property type="match status" value="1"/>
</dbReference>
<dbReference type="PANTHER" id="PTHR42861">
    <property type="entry name" value="CALCIUM-TRANSPORTING ATPASE"/>
    <property type="match status" value="1"/>
</dbReference>
<evidence type="ECO:0000313" key="10">
    <source>
        <dbReference type="EMBL" id="USJ31222.1"/>
    </source>
</evidence>
<feature type="transmembrane region" description="Helical" evidence="8">
    <location>
        <begin position="799"/>
        <end position="818"/>
    </location>
</feature>
<keyword evidence="6 8" id="KW-1133">Transmembrane helix</keyword>
<dbReference type="SUPFAM" id="SSF81653">
    <property type="entry name" value="Calcium ATPase, transduction domain A"/>
    <property type="match status" value="1"/>
</dbReference>
<dbReference type="Proteomes" id="UP001055420">
    <property type="component" value="Chromosome"/>
</dbReference>
<dbReference type="PRINTS" id="PR00120">
    <property type="entry name" value="HATPASE"/>
</dbReference>
<evidence type="ECO:0000259" key="9">
    <source>
        <dbReference type="SMART" id="SM00831"/>
    </source>
</evidence>
<evidence type="ECO:0000256" key="1">
    <source>
        <dbReference type="ARBA" id="ARBA00004141"/>
    </source>
</evidence>
<dbReference type="PROSITE" id="PS00154">
    <property type="entry name" value="ATPASE_E1_E2"/>
    <property type="match status" value="1"/>
</dbReference>
<reference evidence="10" key="1">
    <citation type="submission" date="2022-06" db="EMBL/GenBank/DDBJ databases">
        <title>Novel species in genus Dyadobacter.</title>
        <authorList>
            <person name="Ma C."/>
        </authorList>
    </citation>
    <scope>NUCLEOTIDE SEQUENCE</scope>
    <source>
        <strain evidence="10">CY22</strain>
    </source>
</reference>
<dbReference type="SFLD" id="SFLDG00002">
    <property type="entry name" value="C1.7:_P-type_atpase_like"/>
    <property type="match status" value="1"/>
</dbReference>
<dbReference type="InterPro" id="IPR023298">
    <property type="entry name" value="ATPase_P-typ_TM_dom_sf"/>
</dbReference>
<dbReference type="SMART" id="SM00831">
    <property type="entry name" value="Cation_ATPase_N"/>
    <property type="match status" value="1"/>
</dbReference>
<keyword evidence="5" id="KW-1278">Translocase</keyword>
<feature type="transmembrane region" description="Helical" evidence="8">
    <location>
        <begin position="69"/>
        <end position="86"/>
    </location>
</feature>
<gene>
    <name evidence="10" type="ORF">NFI80_00485</name>
</gene>
<dbReference type="Gene3D" id="2.70.150.10">
    <property type="entry name" value="Calcium-transporting ATPase, cytoplasmic transduction domain A"/>
    <property type="match status" value="1"/>
</dbReference>
<feature type="transmembrane region" description="Helical" evidence="8">
    <location>
        <begin position="627"/>
        <end position="648"/>
    </location>
</feature>
<keyword evidence="4" id="KW-0067">ATP-binding</keyword>
<feature type="transmembrane region" description="Helical" evidence="8">
    <location>
        <begin position="250"/>
        <end position="275"/>
    </location>
</feature>
<dbReference type="PRINTS" id="PR00119">
    <property type="entry name" value="CATATPASE"/>
</dbReference>
<dbReference type="InterPro" id="IPR044492">
    <property type="entry name" value="P_typ_ATPase_HD_dom"/>
</dbReference>
<dbReference type="InterPro" id="IPR036412">
    <property type="entry name" value="HAD-like_sf"/>
</dbReference>
<dbReference type="EMBL" id="CP098805">
    <property type="protein sequence ID" value="USJ31222.1"/>
    <property type="molecule type" value="Genomic_DNA"/>
</dbReference>
<sequence length="834" mass="91709">MQTVNTIESPGLNDAQVLASRDRFGRNCLKEKSRSEFFEALISLVKEPMLILLMIAASIYFFTGSVQEGLMMIGAIVLISIISLYQDTKSRSALEKLRQFTQPKSLVIRNGIESPIPVEDIVVGDLLVLEEGVRIAADGIVKKAHDFSVDESILTGESLSVFRYVSQPVYQGTLVASGRAVCKVTSIGNKTRLAQIGESLDSIEVGKTPLQIQINQLVRNMAFIGAVVFVFVWAINYGRSQNVLDSLMKALTLAMSILPEEIPVAFTTFMALGAFRLMKMGVIVKDAKTIEALGSASVICTDKTGTITENRMSLAGIYLPTEDAIVSIADKPGKETIHVLSTAMWASEPEPFDPMEIALHQACQELPGKDERADFQMVHEYPLSGLPPMMTHIFENGAGIRIVAAKGAPEAISSVCRLSGEKNRRVLNAVNEFTKKGYRVLGVGQSSFSRKQFPEQQQQIEFRFAGLIAFYDPPKKNIQSVLESFYRAGIQIKIITGDNAATTQNIASQIGFRGTENVLLGQSLIGEDDQDLRKTVTGTWIFARMFPEAKLRVINALKANGEIVAMIGDGVNDGPALKAANIGIAMGKKGSEIAKQASALILQNDDLSGMVDAIAAGRRIYTNLKKAIRYIISIHIPVILTVFVPLLLGWKYAEVFTPVHVIFFELIMGPTCSIVYENEPADKDVLSQPPRPFSSSLFRTNELLFSMLQGLVITAGLFSVYWYGLNTGCSETMTRSLVFISLISANFFLTLSNRSFHKSLFTTLKYKNDLIGWVLTISVSLCVLILLNSTLRSLFKLDAVNIAQALLCILVGFISVSWHEIYKYWKEDGTKGSY</sequence>
<dbReference type="Pfam" id="PF00690">
    <property type="entry name" value="Cation_ATPase_N"/>
    <property type="match status" value="1"/>
</dbReference>
<feature type="transmembrane region" description="Helical" evidence="8">
    <location>
        <begin position="217"/>
        <end position="238"/>
    </location>
</feature>
<feature type="transmembrane region" description="Helical" evidence="8">
    <location>
        <begin position="703"/>
        <end position="725"/>
    </location>
</feature>
<dbReference type="InterPro" id="IPR006068">
    <property type="entry name" value="ATPase_P-typ_cation-transptr_C"/>
</dbReference>
<keyword evidence="7 8" id="KW-0472">Membrane</keyword>
<dbReference type="Gene3D" id="3.40.50.1000">
    <property type="entry name" value="HAD superfamily/HAD-like"/>
    <property type="match status" value="1"/>
</dbReference>
<dbReference type="SFLD" id="SFLDF00027">
    <property type="entry name" value="p-type_atpase"/>
    <property type="match status" value="1"/>
</dbReference>
<keyword evidence="2 8" id="KW-0812">Transmembrane</keyword>
<dbReference type="Gene3D" id="1.20.1110.10">
    <property type="entry name" value="Calcium-transporting ATPase, transmembrane domain"/>
    <property type="match status" value="1"/>
</dbReference>
<evidence type="ECO:0000256" key="8">
    <source>
        <dbReference type="SAM" id="Phobius"/>
    </source>
</evidence>
<evidence type="ECO:0000256" key="2">
    <source>
        <dbReference type="ARBA" id="ARBA00022692"/>
    </source>
</evidence>
<dbReference type="InterPro" id="IPR001757">
    <property type="entry name" value="P_typ_ATPase"/>
</dbReference>
<organism evidence="10 11">
    <name type="scientific">Dyadobacter chenhuakuii</name>
    <dbReference type="NCBI Taxonomy" id="2909339"/>
    <lineage>
        <taxon>Bacteria</taxon>
        <taxon>Pseudomonadati</taxon>
        <taxon>Bacteroidota</taxon>
        <taxon>Cytophagia</taxon>
        <taxon>Cytophagales</taxon>
        <taxon>Spirosomataceae</taxon>
        <taxon>Dyadobacter</taxon>
    </lineage>
</organism>
<evidence type="ECO:0000256" key="7">
    <source>
        <dbReference type="ARBA" id="ARBA00023136"/>
    </source>
</evidence>
<evidence type="ECO:0000256" key="5">
    <source>
        <dbReference type="ARBA" id="ARBA00022967"/>
    </source>
</evidence>
<dbReference type="InterPro" id="IPR004014">
    <property type="entry name" value="ATPase_P-typ_cation-transptr_N"/>
</dbReference>
<dbReference type="Pfam" id="PF00702">
    <property type="entry name" value="Hydrolase"/>
    <property type="match status" value="1"/>
</dbReference>
<feature type="transmembrane region" description="Helical" evidence="8">
    <location>
        <begin position="770"/>
        <end position="787"/>
    </location>
</feature>
<dbReference type="SUPFAM" id="SSF81665">
    <property type="entry name" value="Calcium ATPase, transmembrane domain M"/>
    <property type="match status" value="1"/>
</dbReference>
<dbReference type="NCBIfam" id="TIGR01494">
    <property type="entry name" value="ATPase_P-type"/>
    <property type="match status" value="2"/>
</dbReference>
<feature type="transmembrane region" description="Helical" evidence="8">
    <location>
        <begin position="732"/>
        <end position="750"/>
    </location>
</feature>
<feature type="domain" description="Cation-transporting P-type ATPase N-terminal" evidence="9">
    <location>
        <begin position="3"/>
        <end position="65"/>
    </location>
</feature>
<dbReference type="RefSeq" id="WP_235164284.1">
    <property type="nucleotide sequence ID" value="NZ_CP098805.1"/>
</dbReference>
<keyword evidence="11" id="KW-1185">Reference proteome</keyword>
<dbReference type="InterPro" id="IPR023214">
    <property type="entry name" value="HAD_sf"/>
</dbReference>
<dbReference type="InterPro" id="IPR008250">
    <property type="entry name" value="ATPase_P-typ_transduc_dom_A_sf"/>
</dbReference>
<evidence type="ECO:0000256" key="3">
    <source>
        <dbReference type="ARBA" id="ARBA00022741"/>
    </source>
</evidence>
<dbReference type="Pfam" id="PF00122">
    <property type="entry name" value="E1-E2_ATPase"/>
    <property type="match status" value="1"/>
</dbReference>
<accession>A0ABY4XLA4</accession>
<feature type="transmembrane region" description="Helical" evidence="8">
    <location>
        <begin position="40"/>
        <end position="63"/>
    </location>
</feature>
<dbReference type="InterPro" id="IPR023299">
    <property type="entry name" value="ATPase_P-typ_cyto_dom_N"/>
</dbReference>
<evidence type="ECO:0000256" key="4">
    <source>
        <dbReference type="ARBA" id="ARBA00022840"/>
    </source>
</evidence>
<dbReference type="SFLD" id="SFLDS00003">
    <property type="entry name" value="Haloacid_Dehalogenase"/>
    <property type="match status" value="1"/>
</dbReference>
<dbReference type="InterPro" id="IPR059000">
    <property type="entry name" value="ATPase_P-type_domA"/>
</dbReference>